<protein>
    <submittedName>
        <fullName evidence="7 8">Uncharacterized protein</fullName>
    </submittedName>
</protein>
<reference evidence="9" key="1">
    <citation type="submission" date="2012-12" db="EMBL/GenBank/DDBJ databases">
        <authorList>
            <person name="Hellsten U."/>
            <person name="Grimwood J."/>
            <person name="Chapman J.A."/>
            <person name="Shapiro H."/>
            <person name="Aerts A."/>
            <person name="Otillar R.P."/>
            <person name="Terry A.Y."/>
            <person name="Boore J.L."/>
            <person name="Simakov O."/>
            <person name="Marletaz F."/>
            <person name="Cho S.-J."/>
            <person name="Edsinger-Gonzales E."/>
            <person name="Havlak P."/>
            <person name="Kuo D.-H."/>
            <person name="Larsson T."/>
            <person name="Lv J."/>
            <person name="Arendt D."/>
            <person name="Savage R."/>
            <person name="Osoegawa K."/>
            <person name="de Jong P."/>
            <person name="Lindberg D.R."/>
            <person name="Seaver E.C."/>
            <person name="Weisblat D.A."/>
            <person name="Putnam N.H."/>
            <person name="Grigoriev I.V."/>
            <person name="Rokhsar D.S."/>
        </authorList>
    </citation>
    <scope>NUCLEOTIDE SEQUENCE</scope>
</reference>
<reference evidence="8" key="3">
    <citation type="submission" date="2015-06" db="UniProtKB">
        <authorList>
            <consortium name="EnsemblMetazoa"/>
        </authorList>
    </citation>
    <scope>IDENTIFICATION</scope>
</reference>
<evidence type="ECO:0000313" key="7">
    <source>
        <dbReference type="EMBL" id="ESN99933.1"/>
    </source>
</evidence>
<dbReference type="RefSeq" id="XP_009021952.1">
    <property type="nucleotide sequence ID" value="XM_009023704.1"/>
</dbReference>
<dbReference type="Pfam" id="PF25150">
    <property type="entry name" value="TPR_Trm732"/>
    <property type="match status" value="1"/>
</dbReference>
<accession>T1FU59</accession>
<dbReference type="EnsemblMetazoa" id="HelroT192654">
    <property type="protein sequence ID" value="HelroP192654"/>
    <property type="gene ID" value="HelroG192654"/>
</dbReference>
<dbReference type="GO" id="GO:0030488">
    <property type="term" value="P:tRNA methylation"/>
    <property type="evidence" value="ECO:0000318"/>
    <property type="project" value="GO_Central"/>
</dbReference>
<dbReference type="InterPro" id="IPR051954">
    <property type="entry name" value="tRNA_methyltransferase_THADA"/>
</dbReference>
<dbReference type="Pfam" id="PF10350">
    <property type="entry name" value="DUF2428"/>
    <property type="match status" value="1"/>
</dbReference>
<feature type="region of interest" description="Disordered" evidence="3">
    <location>
        <begin position="830"/>
        <end position="879"/>
    </location>
</feature>
<evidence type="ECO:0000259" key="4">
    <source>
        <dbReference type="Pfam" id="PF10350"/>
    </source>
</evidence>
<dbReference type="PANTHER" id="PTHR14387">
    <property type="entry name" value="THADA/DEATH RECEPTOR INTERACTING PROTEIN"/>
    <property type="match status" value="1"/>
</dbReference>
<dbReference type="KEGG" id="hro:HELRODRAFT_192654"/>
<evidence type="ECO:0000259" key="5">
    <source>
        <dbReference type="Pfam" id="PF25150"/>
    </source>
</evidence>
<dbReference type="Proteomes" id="UP000015101">
    <property type="component" value="Unassembled WGS sequence"/>
</dbReference>
<dbReference type="STRING" id="6412.T1FU59"/>
<gene>
    <name evidence="8" type="primary">20212355</name>
    <name evidence="7" type="ORF">HELRODRAFT_192654</name>
</gene>
<evidence type="ECO:0000313" key="9">
    <source>
        <dbReference type="Proteomes" id="UP000015101"/>
    </source>
</evidence>
<dbReference type="InterPro" id="IPR011989">
    <property type="entry name" value="ARM-like"/>
</dbReference>
<organism evidence="8 9">
    <name type="scientific">Helobdella robusta</name>
    <name type="common">Californian leech</name>
    <dbReference type="NCBI Taxonomy" id="6412"/>
    <lineage>
        <taxon>Eukaryota</taxon>
        <taxon>Metazoa</taxon>
        <taxon>Spiralia</taxon>
        <taxon>Lophotrochozoa</taxon>
        <taxon>Annelida</taxon>
        <taxon>Clitellata</taxon>
        <taxon>Hirudinea</taxon>
        <taxon>Rhynchobdellida</taxon>
        <taxon>Glossiphoniidae</taxon>
        <taxon>Helobdella</taxon>
    </lineage>
</organism>
<dbReference type="EMBL" id="KB097026">
    <property type="protein sequence ID" value="ESN99933.1"/>
    <property type="molecule type" value="Genomic_DNA"/>
</dbReference>
<feature type="compositionally biased region" description="Low complexity" evidence="3">
    <location>
        <begin position="587"/>
        <end position="598"/>
    </location>
</feature>
<dbReference type="SUPFAM" id="SSF48371">
    <property type="entry name" value="ARM repeat"/>
    <property type="match status" value="2"/>
</dbReference>
<dbReference type="OrthoDB" id="73997at2759"/>
<dbReference type="InterPro" id="IPR056843">
    <property type="entry name" value="THADA-like_TPR"/>
</dbReference>
<comment type="similarity">
    <text evidence="1">Belongs to the THADA family.</text>
</comment>
<dbReference type="InParanoid" id="T1FU59"/>
<proteinExistence type="inferred from homology"/>
<dbReference type="GeneID" id="20212355"/>
<dbReference type="eggNOG" id="KOG1810">
    <property type="taxonomic scope" value="Eukaryota"/>
</dbReference>
<keyword evidence="9" id="KW-1185">Reference proteome</keyword>
<evidence type="ECO:0000313" key="8">
    <source>
        <dbReference type="EnsemblMetazoa" id="HelroP192654"/>
    </source>
</evidence>
<dbReference type="CTD" id="20212355"/>
<keyword evidence="2" id="KW-0819">tRNA processing</keyword>
<name>T1FU59_HELRO</name>
<feature type="domain" description="tRNA (32-2'-O)-methyltransferase regulator THADA-like TPR repeats region" evidence="5">
    <location>
        <begin position="218"/>
        <end position="340"/>
    </location>
</feature>
<dbReference type="EMBL" id="AMQM01005592">
    <property type="status" value="NOT_ANNOTATED_CDS"/>
    <property type="molecule type" value="Genomic_DNA"/>
</dbReference>
<evidence type="ECO:0000259" key="6">
    <source>
        <dbReference type="Pfam" id="PF25151"/>
    </source>
</evidence>
<feature type="domain" description="DUF2428" evidence="4">
    <location>
        <begin position="614"/>
        <end position="924"/>
    </location>
</feature>
<dbReference type="InterPro" id="IPR016024">
    <property type="entry name" value="ARM-type_fold"/>
</dbReference>
<sequence>MLNDEEENDDGVGGDEVVASKESLTETLITLAEEKILPIILTYIGSQVDGVDENIVQLLRTLLQTLSDVSSLENKYKCFESFKDSLMELLQSYAWQVKSRYQLMLPLLNFFKISQIEVSRLVTDLRKCLSTNYLTPSSSAVYKAIITMMKSQQDGGIKMWKDSCCPHLVCALTSNKMRLSDSIIIIFFVFVIGTLRQAVSDVCSSDVRSHLRLYWPTTEEIILIKSSLVHQMSVDDPSFRKQMDKCLHSLLLRCRDHALSLLRTAYKRSNEKNESKNQEARVTLSLVHGNDFDGGCGGSVINCIEFLDFAWGVCLECLHPSSNFQRLYSSLSWMRLMLDVFVCRPHQGVRKPDVSLLISLAAERGSCDFFNDQSLFSLLRCVGHEIHQISQMACDVLEHYFQWPLYCPRTLTRLMKTMMTTTDCDNISNSILSDGLNFNLWLLRSSLLLCSSVRTRETHCGVTLCGVLYRRYILDQEISISIGRDEHTRLLVLPTQRHNNNNYYNNNNNNYHNNSNNNKSLRCGLSFLNNLLQVIEGDAVFVSENFSNYVQERMIYGLLSALSACLQSLPLITEHSTHQFTNDDNDNNNNNNNNNNNDNNDDDDGLEEMMAFNERVVDLVEKLTSFSLDVFGGCLTDDDTAPSFEQINQAIMSLIGESIKNNNNNNGGDDDDDGDGEKLVNIKYQAINSWCWLNIKECGLLLGALTKVAGKNNFKTIHSKDIRRISDCFFKCLTQCRHRGAIESCTIGFTQFTLAVFQSEDDFIRNIPHLLLDKVFRQLSQLSKASVTRRSAGLPSVILSILVSEAKLSRMFLLKKSVEKLLDLCRCDDDDDDSVTKDSNEEDDDGSNSNGDGEDEDDGGDVRHHQHHQQQQQQQPAQLCDKPKVHGLNILKTLVQESCLSDCMSQYVEDMMDEVLQCFHHDDWMVRNAALQLFGSLVPRLLGEKSTTNKQHLHITTSCEFFKRYPRLFNSLVDVLSLEINRLKFKYPSLVQFNHDVINDVSTSTNQESAAINRYKGQRSSLIPVLTLLSGLSPSTTADQSSSLQTNKLLTLVQCLSYSEIWKVRQLSSFLLPVLVPRCNEYLYKFILFLIGCLFDQLNGRYANYSTNHVHGLLMQIGAVAALANKSLKAPHFKDIKSSIGSLSWLLDTPCLIVRHCYVKLMQQFGIRGGDDDDEEEDVILKHVRGHFAGGHHHSGADAYRDVGSYLYETSLVEMYLGSSRDPGELTNHILTCLNSPSNQIVELTLKWLVHQKNGLMLLLKEKGNDLVMIFKLLWKLLKKFITSSSWLNICSSLQTLCNISRYTNYPAVNYDDDDGGDDNDQRLEKHWSMLMQLCDQFFISSESANENGDLNPSPANQKSYKPACLAFQLISILMKSQIIQSHEQQQQQQQLHPNTSRNIIRQQRSIIKCNLMSWSSILYCMSECYRNYDIRLSAVKSLNVIMMTSSSTSSIFEMMFKGMRMNDDDKGGDDSDSFVAGKDDDDDVHWRYLVFIRLFDSTVNFLNDEDSDVRKGATEAVSFISNGCSVQPSVALQLFLEHATKLMEQNGTIEKFIWHLFYRYLNCNLKTYIQNSQSNCSEMFKAGEDNPYLEAAHLHALVTSTITLQKSYRQQKSNNDKVTQQNVAEDFNVNANKLLLSGVD</sequence>
<feature type="compositionally biased region" description="Acidic residues" evidence="3">
    <location>
        <begin position="840"/>
        <end position="859"/>
    </location>
</feature>
<dbReference type="InterPro" id="IPR019442">
    <property type="entry name" value="THADA/TRM732_DUF2428"/>
</dbReference>
<dbReference type="InterPro" id="IPR056842">
    <property type="entry name" value="THADA-like_TPR_C"/>
</dbReference>
<reference evidence="7 9" key="2">
    <citation type="journal article" date="2013" name="Nature">
        <title>Insights into bilaterian evolution from three spiralian genomes.</title>
        <authorList>
            <person name="Simakov O."/>
            <person name="Marletaz F."/>
            <person name="Cho S.J."/>
            <person name="Edsinger-Gonzales E."/>
            <person name="Havlak P."/>
            <person name="Hellsten U."/>
            <person name="Kuo D.H."/>
            <person name="Larsson T."/>
            <person name="Lv J."/>
            <person name="Arendt D."/>
            <person name="Savage R."/>
            <person name="Osoegawa K."/>
            <person name="de Jong P."/>
            <person name="Grimwood J."/>
            <person name="Chapman J.A."/>
            <person name="Shapiro H."/>
            <person name="Aerts A."/>
            <person name="Otillar R.P."/>
            <person name="Terry A.Y."/>
            <person name="Boore J.L."/>
            <person name="Grigoriev I.V."/>
            <person name="Lindberg D.R."/>
            <person name="Seaver E.C."/>
            <person name="Weisblat D.A."/>
            <person name="Putnam N.H."/>
            <person name="Rokhsar D.S."/>
        </authorList>
    </citation>
    <scope>NUCLEOTIDE SEQUENCE</scope>
</reference>
<evidence type="ECO:0000256" key="2">
    <source>
        <dbReference type="ARBA" id="ARBA00022694"/>
    </source>
</evidence>
<dbReference type="HOGENOM" id="CLU_242824_0_0_1"/>
<feature type="region of interest" description="Disordered" evidence="3">
    <location>
        <begin position="578"/>
        <end position="605"/>
    </location>
</feature>
<feature type="domain" description="tRNA (32-2'-O)-methyltransferase regulator THADA-like C-terminal TPR repeats region" evidence="6">
    <location>
        <begin position="927"/>
        <end position="1119"/>
    </location>
</feature>
<dbReference type="PANTHER" id="PTHR14387:SF0">
    <property type="entry name" value="DUF2428 DOMAIN-CONTAINING PROTEIN"/>
    <property type="match status" value="1"/>
</dbReference>
<evidence type="ECO:0000256" key="3">
    <source>
        <dbReference type="SAM" id="MobiDB-lite"/>
    </source>
</evidence>
<dbReference type="Pfam" id="PF25151">
    <property type="entry name" value="TPR_Trm732_C"/>
    <property type="match status" value="1"/>
</dbReference>
<dbReference type="Gene3D" id="1.25.10.10">
    <property type="entry name" value="Leucine-rich Repeat Variant"/>
    <property type="match status" value="1"/>
</dbReference>
<evidence type="ECO:0000256" key="1">
    <source>
        <dbReference type="ARBA" id="ARBA00010409"/>
    </source>
</evidence>